<evidence type="ECO:0000259" key="6">
    <source>
        <dbReference type="Pfam" id="PF02836"/>
    </source>
</evidence>
<evidence type="ECO:0000313" key="9">
    <source>
        <dbReference type="Proteomes" id="UP000193144"/>
    </source>
</evidence>
<keyword evidence="3" id="KW-0326">Glycosidase</keyword>
<gene>
    <name evidence="8" type="ORF">BCR34DRAFT_599449</name>
</gene>
<feature type="domain" description="Glycoside hydrolase family 2 catalytic" evidence="6">
    <location>
        <begin position="357"/>
        <end position="492"/>
    </location>
</feature>
<reference evidence="8 9" key="1">
    <citation type="submission" date="2016-07" db="EMBL/GenBank/DDBJ databases">
        <title>Pervasive Adenine N6-methylation of Active Genes in Fungi.</title>
        <authorList>
            <consortium name="DOE Joint Genome Institute"/>
            <person name="Mondo S.J."/>
            <person name="Dannebaum R.O."/>
            <person name="Kuo R.C."/>
            <person name="Labutti K."/>
            <person name="Haridas S."/>
            <person name="Kuo A."/>
            <person name="Salamov A."/>
            <person name="Ahrendt S.R."/>
            <person name="Lipzen A."/>
            <person name="Sullivan W."/>
            <person name="Andreopoulos W.B."/>
            <person name="Clum A."/>
            <person name="Lindquist E."/>
            <person name="Daum C."/>
            <person name="Ramamoorthy G.K."/>
            <person name="Gryganskyi A."/>
            <person name="Culley D."/>
            <person name="Magnuson J.K."/>
            <person name="James T.Y."/>
            <person name="O'Malley M.A."/>
            <person name="Stajich J.E."/>
            <person name="Spatafora J.W."/>
            <person name="Visel A."/>
            <person name="Grigoriev I.V."/>
        </authorList>
    </citation>
    <scope>NUCLEOTIDE SEQUENCE [LARGE SCALE GENOMIC DNA]</scope>
    <source>
        <strain evidence="8 9">CBS 115471</strain>
    </source>
</reference>
<dbReference type="Gene3D" id="2.60.40.10">
    <property type="entry name" value="Immunoglobulins"/>
    <property type="match status" value="1"/>
</dbReference>
<dbReference type="SUPFAM" id="SSF49785">
    <property type="entry name" value="Galactose-binding domain-like"/>
    <property type="match status" value="1"/>
</dbReference>
<sequence>MPLLSFVISTFLATAALATSNSRFFKRANDTGYVLQRGPLDTPWTSEVGTNPWPDYPRPQLQRSEWKNLNGVWRWQNATEAEGVSPPAGNLTSAVLVPFCLESALSGIMKSYNIWSWYQTSFTVPSTWSGNRVLLNFGAVDYSATVWVNGKQVGDIHVGGYFAFTLDVTDYLSANSSNDMYVFVHDPTDSGDYQIPIGKQTLDPSHIFYTPCSGIWQTVWLESAPSDHITQLDVSADMNGKVDVTVHSSGNGSTPVEITVYEPDSGDIKATAKGSSNTPFQFTVDSPDLWSPDSPTLYNISVKMGDDTIQSYTGFRTISKGEVNDIHRVLLNGEVIFPFGTLDQGFWPDGIYTAPTRQAMIYDLQVLKDVGYNMLRKHIKVEPPLFYRACDELGIMLIQDMPSMRPSIQRPNSTTCDDNVAVGDPKSNIEFTRQLGLLVQQHKSYPSIVIWVIYNEGWGQQSEGGSLDQQLTDLVRKLDPTRLIDTVTGWHDHGAGDFHDNHHYANPQCGTPYYSTPSTPYDGVRIGFQGEFGGIGHNVSAEHLWKVPNAVRDINQTYEIDNTLEIWNYRAHFILMELKSQIDLFACSGAVWTQTTDVEGEVNGMLTYDRRINRMNIDQWRADIQALYDAVEARSNNSTAAMAMMSRADGIEGL</sequence>
<feature type="chain" id="PRO_5012305132" evidence="4">
    <location>
        <begin position="19"/>
        <end position="654"/>
    </location>
</feature>
<evidence type="ECO:0000256" key="3">
    <source>
        <dbReference type="ARBA" id="ARBA00023295"/>
    </source>
</evidence>
<dbReference type="InterPro" id="IPR008979">
    <property type="entry name" value="Galactose-bd-like_sf"/>
</dbReference>
<evidence type="ECO:0000256" key="1">
    <source>
        <dbReference type="ARBA" id="ARBA00007401"/>
    </source>
</evidence>
<dbReference type="EMBL" id="MCFA01000036">
    <property type="protein sequence ID" value="ORY14033.1"/>
    <property type="molecule type" value="Genomic_DNA"/>
</dbReference>
<organism evidence="8 9">
    <name type="scientific">Clohesyomyces aquaticus</name>
    <dbReference type="NCBI Taxonomy" id="1231657"/>
    <lineage>
        <taxon>Eukaryota</taxon>
        <taxon>Fungi</taxon>
        <taxon>Dikarya</taxon>
        <taxon>Ascomycota</taxon>
        <taxon>Pezizomycotina</taxon>
        <taxon>Dothideomycetes</taxon>
        <taxon>Pleosporomycetidae</taxon>
        <taxon>Pleosporales</taxon>
        <taxon>Lindgomycetaceae</taxon>
        <taxon>Clohesyomyces</taxon>
    </lineage>
</organism>
<dbReference type="SUPFAM" id="SSF49303">
    <property type="entry name" value="beta-Galactosidase/glucuronidase domain"/>
    <property type="match status" value="1"/>
</dbReference>
<dbReference type="GO" id="GO:0004553">
    <property type="term" value="F:hydrolase activity, hydrolyzing O-glycosyl compounds"/>
    <property type="evidence" value="ECO:0007669"/>
    <property type="project" value="InterPro"/>
</dbReference>
<dbReference type="GO" id="GO:0005975">
    <property type="term" value="P:carbohydrate metabolic process"/>
    <property type="evidence" value="ECO:0007669"/>
    <property type="project" value="InterPro"/>
</dbReference>
<dbReference type="Pfam" id="PF02837">
    <property type="entry name" value="Glyco_hydro_2_N"/>
    <property type="match status" value="1"/>
</dbReference>
<proteinExistence type="inferred from homology"/>
<evidence type="ECO:0000313" key="8">
    <source>
        <dbReference type="EMBL" id="ORY14033.1"/>
    </source>
</evidence>
<dbReference type="PANTHER" id="PTHR42732">
    <property type="entry name" value="BETA-GALACTOSIDASE"/>
    <property type="match status" value="1"/>
</dbReference>
<dbReference type="STRING" id="1231657.A0A1Y1ZUU0"/>
<dbReference type="Pfam" id="PF02836">
    <property type="entry name" value="Glyco_hydro_2_C"/>
    <property type="match status" value="1"/>
</dbReference>
<feature type="domain" description="Glycoside hydrolase family 2 immunoglobulin-like beta-sandwich" evidence="5">
    <location>
        <begin position="230"/>
        <end position="316"/>
    </location>
</feature>
<dbReference type="InterPro" id="IPR013783">
    <property type="entry name" value="Ig-like_fold"/>
</dbReference>
<dbReference type="Proteomes" id="UP000193144">
    <property type="component" value="Unassembled WGS sequence"/>
</dbReference>
<keyword evidence="2 8" id="KW-0378">Hydrolase</keyword>
<comment type="similarity">
    <text evidence="1">Belongs to the glycosyl hydrolase 2 family.</text>
</comment>
<dbReference type="InterPro" id="IPR006102">
    <property type="entry name" value="Ig-like_GH2"/>
</dbReference>
<dbReference type="OrthoDB" id="408320at2759"/>
<evidence type="ECO:0000256" key="2">
    <source>
        <dbReference type="ARBA" id="ARBA00022801"/>
    </source>
</evidence>
<protein>
    <submittedName>
        <fullName evidence="8">Family 2 glycoside hydrolase</fullName>
    </submittedName>
</protein>
<dbReference type="PANTHER" id="PTHR42732:SF2">
    <property type="entry name" value="BETA-MANNOSIDASE"/>
    <property type="match status" value="1"/>
</dbReference>
<feature type="domain" description="Glycosyl hydrolases family 2 sugar binding" evidence="7">
    <location>
        <begin position="109"/>
        <end position="187"/>
    </location>
</feature>
<accession>A0A1Y1ZUU0</accession>
<dbReference type="Pfam" id="PF00703">
    <property type="entry name" value="Glyco_hydro_2"/>
    <property type="match status" value="1"/>
</dbReference>
<dbReference type="AlphaFoldDB" id="A0A1Y1ZUU0"/>
<comment type="caution">
    <text evidence="8">The sequence shown here is derived from an EMBL/GenBank/DDBJ whole genome shotgun (WGS) entry which is preliminary data.</text>
</comment>
<keyword evidence="4" id="KW-0732">Signal</keyword>
<evidence type="ECO:0000259" key="5">
    <source>
        <dbReference type="Pfam" id="PF00703"/>
    </source>
</evidence>
<evidence type="ECO:0000256" key="4">
    <source>
        <dbReference type="SAM" id="SignalP"/>
    </source>
</evidence>
<keyword evidence="9" id="KW-1185">Reference proteome</keyword>
<dbReference type="InterPro" id="IPR036156">
    <property type="entry name" value="Beta-gal/glucu_dom_sf"/>
</dbReference>
<dbReference type="Gene3D" id="2.60.120.260">
    <property type="entry name" value="Galactose-binding domain-like"/>
    <property type="match status" value="1"/>
</dbReference>
<dbReference type="Gene3D" id="3.20.20.80">
    <property type="entry name" value="Glycosidases"/>
    <property type="match status" value="1"/>
</dbReference>
<dbReference type="InterPro" id="IPR006103">
    <property type="entry name" value="Glyco_hydro_2_cat"/>
</dbReference>
<dbReference type="InterPro" id="IPR006104">
    <property type="entry name" value="Glyco_hydro_2_N"/>
</dbReference>
<dbReference type="SUPFAM" id="SSF51445">
    <property type="entry name" value="(Trans)glycosidases"/>
    <property type="match status" value="1"/>
</dbReference>
<evidence type="ECO:0000259" key="7">
    <source>
        <dbReference type="Pfam" id="PF02837"/>
    </source>
</evidence>
<name>A0A1Y1ZUU0_9PLEO</name>
<dbReference type="InterPro" id="IPR051913">
    <property type="entry name" value="GH2_Domain-Containing"/>
</dbReference>
<feature type="signal peptide" evidence="4">
    <location>
        <begin position="1"/>
        <end position="18"/>
    </location>
</feature>
<dbReference type="InterPro" id="IPR017853">
    <property type="entry name" value="GH"/>
</dbReference>